<feature type="compositionally biased region" description="Basic residues" evidence="1">
    <location>
        <begin position="910"/>
        <end position="927"/>
    </location>
</feature>
<organism evidence="5 6">
    <name type="scientific">Fimbriiglobus ruber</name>
    <dbReference type="NCBI Taxonomy" id="1908690"/>
    <lineage>
        <taxon>Bacteria</taxon>
        <taxon>Pseudomonadati</taxon>
        <taxon>Planctomycetota</taxon>
        <taxon>Planctomycetia</taxon>
        <taxon>Gemmatales</taxon>
        <taxon>Gemmataceae</taxon>
        <taxon>Fimbriiglobus</taxon>
    </lineage>
</organism>
<evidence type="ECO:0000259" key="3">
    <source>
        <dbReference type="Pfam" id="PF20013"/>
    </source>
</evidence>
<keyword evidence="2" id="KW-1133">Transmembrane helix</keyword>
<evidence type="ECO:0000313" key="5">
    <source>
        <dbReference type="EMBL" id="OWK34502.1"/>
    </source>
</evidence>
<reference evidence="6" key="1">
    <citation type="submission" date="2017-06" db="EMBL/GenBank/DDBJ databases">
        <title>Genome analysis of Fimbriiglobus ruber SP5, the first member of the order Planctomycetales with confirmed chitinolytic capability.</title>
        <authorList>
            <person name="Ravin N.V."/>
            <person name="Rakitin A.L."/>
            <person name="Ivanova A.A."/>
            <person name="Beletsky A.V."/>
            <person name="Kulichevskaya I.S."/>
            <person name="Mardanov A.V."/>
            <person name="Dedysh S.N."/>
        </authorList>
    </citation>
    <scope>NUCLEOTIDE SEQUENCE [LARGE SCALE GENOMIC DNA]</scope>
    <source>
        <strain evidence="6">SP5</strain>
    </source>
</reference>
<feature type="domain" description="GTPase-associated protein 1 middle" evidence="4">
    <location>
        <begin position="187"/>
        <end position="249"/>
    </location>
</feature>
<keyword evidence="2" id="KW-0472">Membrane</keyword>
<sequence>MTPASGPPGTHSAQQFYVTHCVKTDSVLSNPGWSVRAASTADLTLARQSLEYPPYELPMDMWSGLPSRNEAPRRLARIPAAGEGMWVVNTSYLEKDTMGRDRAYFTHALLLPAVGAIDVLRSWAAPGWTTDYPQGAPQQLGVPTLPRGTAIGEAALAAFAGDAPVAAIAPLATTVCPPRLAADPARRRDLLARFLAAFVASVEADASPRGRLYVHAEPGLVALLLFAAARLLPPGWTNDLTFTTYEPAHRGLREYKHARVVGTYFGNPAKGLDPDLASARGFGIDTFQVEHCSPEFRGSPPVEWAALIELAAAGDWSLIDRTRRLLTDPRPAPTRFAAAVDLARALTRLNAGTVTAQDLIRLKANPDGAAELTRRGDADWPLIRAAAAASADVRAAFRDDLRAPARLLELREAAKAAVVAADIPEWDRWWNVVRGVTTPTEARGQLASLLKELAPSLLAAPPDVRTRLRRDCADLGQLPATELLTPTEPAELTELFNVSASPADWRALTSFLIVGAEWAEDWLPEAVVPHRPALREEVRKHLRTDPYDAVPGFLHHARKNAPKRFRQFLAIVFDPPGPDSHQVLDQLLGGCRLSPNDWEAVVTGLDLTASEAWEGYLAEGDRLAHLLPVLEDTPTGRSLWEHVAGGLTPSLFEGDADQVAQHAQLMKAVAALQSAGKDLRMILPKAVSGKLSAAQLLFAVLGTPPRAEDHPPASVQNAFRHFWPTPAHGLRAVFRNRYAAIDPAQAPGGLAPFASLFATCFPAGDGYRACSTCVNAWLAVVHGSPHEAVLQLGYFKQHVPQEHWRPLFAEPRQIPIAPWILDQLEADVLAEMTVDRDEREAEGEPHRRTFKARDTFPNQSLLIAGGIAVGLVVLCAVGYWLLKPKPAPDQEPSPKTPPVADHLPSTSSKNHQHQLLRGPRPCKRRIARAPSVRKPGPMATSPGIE</sequence>
<feature type="domain" description="GTPase-associated protein 1 N-terminal" evidence="3">
    <location>
        <begin position="13"/>
        <end position="139"/>
    </location>
</feature>
<dbReference type="Proteomes" id="UP000214646">
    <property type="component" value="Unassembled WGS sequence"/>
</dbReference>
<dbReference type="OrthoDB" id="10018430at2"/>
<dbReference type="InterPro" id="IPR045402">
    <property type="entry name" value="GAP1-N2"/>
</dbReference>
<keyword evidence="6" id="KW-1185">Reference proteome</keyword>
<protein>
    <submittedName>
        <fullName evidence="5">Uncharacterized protein</fullName>
    </submittedName>
</protein>
<keyword evidence="2" id="KW-0812">Transmembrane</keyword>
<evidence type="ECO:0000259" key="4">
    <source>
        <dbReference type="Pfam" id="PF20014"/>
    </source>
</evidence>
<feature type="transmembrane region" description="Helical" evidence="2">
    <location>
        <begin position="861"/>
        <end position="882"/>
    </location>
</feature>
<evidence type="ECO:0000256" key="2">
    <source>
        <dbReference type="SAM" id="Phobius"/>
    </source>
</evidence>
<feature type="region of interest" description="Disordered" evidence="1">
    <location>
        <begin position="886"/>
        <end position="945"/>
    </location>
</feature>
<dbReference type="InterPro" id="IPR045401">
    <property type="entry name" value="GAP1-M"/>
</dbReference>
<dbReference type="Pfam" id="PF20013">
    <property type="entry name" value="GAP1-N2"/>
    <property type="match status" value="1"/>
</dbReference>
<comment type="caution">
    <text evidence="5">The sequence shown here is derived from an EMBL/GenBank/DDBJ whole genome shotgun (WGS) entry which is preliminary data.</text>
</comment>
<evidence type="ECO:0000256" key="1">
    <source>
        <dbReference type="SAM" id="MobiDB-lite"/>
    </source>
</evidence>
<name>A0A225CZ28_9BACT</name>
<evidence type="ECO:0000313" key="6">
    <source>
        <dbReference type="Proteomes" id="UP000214646"/>
    </source>
</evidence>
<dbReference type="RefSeq" id="WP_088260775.1">
    <property type="nucleotide sequence ID" value="NZ_NIDE01000020.1"/>
</dbReference>
<feature type="compositionally biased region" description="Pro residues" evidence="1">
    <location>
        <begin position="886"/>
        <end position="897"/>
    </location>
</feature>
<gene>
    <name evidence="5" type="ORF">FRUB_10473</name>
</gene>
<dbReference type="EMBL" id="NIDE01000020">
    <property type="protein sequence ID" value="OWK34502.1"/>
    <property type="molecule type" value="Genomic_DNA"/>
</dbReference>
<dbReference type="Pfam" id="PF20014">
    <property type="entry name" value="GAP1-M"/>
    <property type="match status" value="1"/>
</dbReference>
<accession>A0A225CZ28</accession>
<dbReference type="AlphaFoldDB" id="A0A225CZ28"/>
<proteinExistence type="predicted"/>